<evidence type="ECO:0000256" key="2">
    <source>
        <dbReference type="ARBA" id="ARBA00008854"/>
    </source>
</evidence>
<reference evidence="6 7" key="1">
    <citation type="submission" date="2022-04" db="EMBL/GenBank/DDBJ databases">
        <authorList>
            <person name="Ye Y.-Q."/>
            <person name="Du Z.-J."/>
        </authorList>
    </citation>
    <scope>NUCLEOTIDE SEQUENCE [LARGE SCALE GENOMIC DNA]</scope>
    <source>
        <strain evidence="6 7">A6E488</strain>
    </source>
</reference>
<protein>
    <submittedName>
        <fullName evidence="6">LemA family protein</fullName>
    </submittedName>
</protein>
<dbReference type="EMBL" id="JALIDZ010000007">
    <property type="protein sequence ID" value="MCT8973328.1"/>
    <property type="molecule type" value="Genomic_DNA"/>
</dbReference>
<evidence type="ECO:0000256" key="5">
    <source>
        <dbReference type="ARBA" id="ARBA00023136"/>
    </source>
</evidence>
<dbReference type="RefSeq" id="WP_261617120.1">
    <property type="nucleotide sequence ID" value="NZ_JALIDZ010000007.1"/>
</dbReference>
<organism evidence="6 7">
    <name type="scientific">Microbaculum marinisediminis</name>
    <dbReference type="NCBI Taxonomy" id="2931392"/>
    <lineage>
        <taxon>Bacteria</taxon>
        <taxon>Pseudomonadati</taxon>
        <taxon>Pseudomonadota</taxon>
        <taxon>Alphaproteobacteria</taxon>
        <taxon>Hyphomicrobiales</taxon>
        <taxon>Tepidamorphaceae</taxon>
        <taxon>Microbaculum</taxon>
    </lineage>
</organism>
<dbReference type="PANTHER" id="PTHR34478">
    <property type="entry name" value="PROTEIN LEMA"/>
    <property type="match status" value="1"/>
</dbReference>
<name>A0AAW5R399_9HYPH</name>
<keyword evidence="7" id="KW-1185">Reference proteome</keyword>
<evidence type="ECO:0000313" key="6">
    <source>
        <dbReference type="EMBL" id="MCT8973328.1"/>
    </source>
</evidence>
<evidence type="ECO:0000256" key="3">
    <source>
        <dbReference type="ARBA" id="ARBA00022692"/>
    </source>
</evidence>
<keyword evidence="5" id="KW-0472">Membrane</keyword>
<dbReference type="Pfam" id="PF04011">
    <property type="entry name" value="LemA"/>
    <property type="match status" value="1"/>
</dbReference>
<dbReference type="AlphaFoldDB" id="A0AAW5R399"/>
<comment type="caution">
    <text evidence="6">The sequence shown here is derived from an EMBL/GenBank/DDBJ whole genome shotgun (WGS) entry which is preliminary data.</text>
</comment>
<evidence type="ECO:0000256" key="4">
    <source>
        <dbReference type="ARBA" id="ARBA00022989"/>
    </source>
</evidence>
<keyword evidence="3" id="KW-0812">Transmembrane</keyword>
<evidence type="ECO:0000313" key="7">
    <source>
        <dbReference type="Proteomes" id="UP001320898"/>
    </source>
</evidence>
<dbReference type="Proteomes" id="UP001320898">
    <property type="component" value="Unassembled WGS sequence"/>
</dbReference>
<dbReference type="PANTHER" id="PTHR34478:SF1">
    <property type="entry name" value="PROTEIN LEMA"/>
    <property type="match status" value="1"/>
</dbReference>
<evidence type="ECO:0000256" key="1">
    <source>
        <dbReference type="ARBA" id="ARBA00004167"/>
    </source>
</evidence>
<comment type="similarity">
    <text evidence="2">Belongs to the LemA family.</text>
</comment>
<accession>A0AAW5R399</accession>
<comment type="subcellular location">
    <subcellularLocation>
        <location evidence="1">Membrane</location>
        <topology evidence="1">Single-pass membrane protein</topology>
    </subcellularLocation>
</comment>
<dbReference type="GO" id="GO:0016020">
    <property type="term" value="C:membrane"/>
    <property type="evidence" value="ECO:0007669"/>
    <property type="project" value="UniProtKB-SubCell"/>
</dbReference>
<dbReference type="SUPFAM" id="SSF140478">
    <property type="entry name" value="LemA-like"/>
    <property type="match status" value="1"/>
</dbReference>
<dbReference type="Gene3D" id="1.20.1440.20">
    <property type="entry name" value="LemA-like domain"/>
    <property type="match status" value="1"/>
</dbReference>
<keyword evidence="4" id="KW-1133">Transmembrane helix</keyword>
<gene>
    <name evidence="6" type="ORF">MUB46_15815</name>
</gene>
<dbReference type="InterPro" id="IPR023353">
    <property type="entry name" value="LemA-like_dom_sf"/>
</dbReference>
<proteinExistence type="inferred from homology"/>
<sequence length="186" mass="20992">MYILLGIIVLAVLYVIVTYNALVSLRTRAEEAWSDIQVQMKRRYDLIPNLVETVKGYMKHEAGTLEAVVEARSRAMADTGGPMHQAETEGMLQKALKNLFALAENYPDLKANQNFLQLQADITDTENRINMSRRFYNGSVRDLNVKIDQFPSNLVAQQFNFGKGEFFELDEAEASAAAKPVEVSFH</sequence>
<dbReference type="InterPro" id="IPR007156">
    <property type="entry name" value="MamQ_LemA"/>
</dbReference>